<dbReference type="InterPro" id="IPR050428">
    <property type="entry name" value="TCS_sensor_his_kinase"/>
</dbReference>
<gene>
    <name evidence="14" type="ORF">Acy02nite_76510</name>
</gene>
<dbReference type="InterPro" id="IPR036097">
    <property type="entry name" value="HisK_dim/P_sf"/>
</dbReference>
<feature type="domain" description="HAMP" evidence="13">
    <location>
        <begin position="76"/>
        <end position="130"/>
    </location>
</feature>
<dbReference type="InterPro" id="IPR005467">
    <property type="entry name" value="His_kinase_dom"/>
</dbReference>
<evidence type="ECO:0000259" key="12">
    <source>
        <dbReference type="PROSITE" id="PS50109"/>
    </source>
</evidence>
<dbReference type="AlphaFoldDB" id="A0A919M4V9"/>
<dbReference type="SUPFAM" id="SSF158472">
    <property type="entry name" value="HAMP domain-like"/>
    <property type="match status" value="1"/>
</dbReference>
<keyword evidence="4" id="KW-0597">Phosphoprotein</keyword>
<dbReference type="InterPro" id="IPR036890">
    <property type="entry name" value="HATPase_C_sf"/>
</dbReference>
<dbReference type="SUPFAM" id="SSF47384">
    <property type="entry name" value="Homodimeric domain of signal transducing histidine kinase"/>
    <property type="match status" value="1"/>
</dbReference>
<proteinExistence type="predicted"/>
<evidence type="ECO:0000259" key="13">
    <source>
        <dbReference type="PROSITE" id="PS50885"/>
    </source>
</evidence>
<dbReference type="Pfam" id="PF00672">
    <property type="entry name" value="HAMP"/>
    <property type="match status" value="1"/>
</dbReference>
<dbReference type="SMART" id="SM00388">
    <property type="entry name" value="HisKA"/>
    <property type="match status" value="1"/>
</dbReference>
<dbReference type="EC" id="2.7.13.3" evidence="3"/>
<evidence type="ECO:0000313" key="14">
    <source>
        <dbReference type="EMBL" id="GID69770.1"/>
    </source>
</evidence>
<dbReference type="InterPro" id="IPR003594">
    <property type="entry name" value="HATPase_dom"/>
</dbReference>
<comment type="catalytic activity">
    <reaction evidence="1">
        <text>ATP + protein L-histidine = ADP + protein N-phospho-L-histidine.</text>
        <dbReference type="EC" id="2.7.13.3"/>
    </reaction>
</comment>
<keyword evidence="5" id="KW-0808">Transferase</keyword>
<dbReference type="SMART" id="SM00387">
    <property type="entry name" value="HATPase_c"/>
    <property type="match status" value="1"/>
</dbReference>
<dbReference type="PANTHER" id="PTHR45436">
    <property type="entry name" value="SENSOR HISTIDINE KINASE YKOH"/>
    <property type="match status" value="1"/>
</dbReference>
<keyword evidence="6 11" id="KW-0812">Transmembrane</keyword>
<feature type="transmembrane region" description="Helical" evidence="11">
    <location>
        <begin position="7"/>
        <end position="28"/>
    </location>
</feature>
<dbReference type="Pfam" id="PF00512">
    <property type="entry name" value="HisKA"/>
    <property type="match status" value="1"/>
</dbReference>
<evidence type="ECO:0000256" key="1">
    <source>
        <dbReference type="ARBA" id="ARBA00000085"/>
    </source>
</evidence>
<dbReference type="PROSITE" id="PS50109">
    <property type="entry name" value="HIS_KIN"/>
    <property type="match status" value="1"/>
</dbReference>
<evidence type="ECO:0000256" key="2">
    <source>
        <dbReference type="ARBA" id="ARBA00004236"/>
    </source>
</evidence>
<dbReference type="Pfam" id="PF02518">
    <property type="entry name" value="HATPase_c"/>
    <property type="match status" value="1"/>
</dbReference>
<dbReference type="Gene3D" id="1.10.287.130">
    <property type="match status" value="1"/>
</dbReference>
<evidence type="ECO:0000256" key="4">
    <source>
        <dbReference type="ARBA" id="ARBA00022553"/>
    </source>
</evidence>
<dbReference type="CDD" id="cd06225">
    <property type="entry name" value="HAMP"/>
    <property type="match status" value="1"/>
</dbReference>
<organism evidence="14 15">
    <name type="scientific">Actinoplanes cyaneus</name>
    <dbReference type="NCBI Taxonomy" id="52696"/>
    <lineage>
        <taxon>Bacteria</taxon>
        <taxon>Bacillati</taxon>
        <taxon>Actinomycetota</taxon>
        <taxon>Actinomycetes</taxon>
        <taxon>Micromonosporales</taxon>
        <taxon>Micromonosporaceae</taxon>
        <taxon>Actinoplanes</taxon>
    </lineage>
</organism>
<evidence type="ECO:0000313" key="15">
    <source>
        <dbReference type="Proteomes" id="UP000619479"/>
    </source>
</evidence>
<name>A0A919M4V9_9ACTN</name>
<comment type="subcellular location">
    <subcellularLocation>
        <location evidence="2">Cell membrane</location>
    </subcellularLocation>
</comment>
<dbReference type="EMBL" id="BOMH01000066">
    <property type="protein sequence ID" value="GID69770.1"/>
    <property type="molecule type" value="Genomic_DNA"/>
</dbReference>
<dbReference type="CDD" id="cd00082">
    <property type="entry name" value="HisKA"/>
    <property type="match status" value="1"/>
</dbReference>
<dbReference type="InterPro" id="IPR004358">
    <property type="entry name" value="Sig_transdc_His_kin-like_C"/>
</dbReference>
<evidence type="ECO:0000256" key="5">
    <source>
        <dbReference type="ARBA" id="ARBA00022679"/>
    </source>
</evidence>
<comment type="caution">
    <text evidence="14">The sequence shown here is derived from an EMBL/GenBank/DDBJ whole genome shotgun (WGS) entry which is preliminary data.</text>
</comment>
<dbReference type="GO" id="GO:0000155">
    <property type="term" value="F:phosphorelay sensor kinase activity"/>
    <property type="evidence" value="ECO:0007669"/>
    <property type="project" value="InterPro"/>
</dbReference>
<dbReference type="Proteomes" id="UP000619479">
    <property type="component" value="Unassembled WGS sequence"/>
</dbReference>
<keyword evidence="15" id="KW-1185">Reference proteome</keyword>
<dbReference type="GO" id="GO:0005886">
    <property type="term" value="C:plasma membrane"/>
    <property type="evidence" value="ECO:0007669"/>
    <property type="project" value="UniProtKB-SubCell"/>
</dbReference>
<keyword evidence="8 11" id="KW-1133">Transmembrane helix</keyword>
<keyword evidence="10 11" id="KW-0472">Membrane</keyword>
<dbReference type="SMART" id="SM00304">
    <property type="entry name" value="HAMP"/>
    <property type="match status" value="1"/>
</dbReference>
<accession>A0A919M4V9</accession>
<feature type="transmembrane region" description="Helical" evidence="11">
    <location>
        <begin position="48"/>
        <end position="74"/>
    </location>
</feature>
<dbReference type="RefSeq" id="WP_203752600.1">
    <property type="nucleotide sequence ID" value="NZ_BAAAUC010000020.1"/>
</dbReference>
<dbReference type="Gene3D" id="3.30.565.10">
    <property type="entry name" value="Histidine kinase-like ATPase, C-terminal domain"/>
    <property type="match status" value="1"/>
</dbReference>
<sequence length="370" mass="39370">MRLRTRLMLLYSVPFFVVGSLLVTVPLLGARQSAPVGSGPDPHPMPEITAFPVGAWVLALAGLVLVSAGLGWAVSGRFLRPLRMMTETAQDISANNLHRRLGVPGRRRDELAELAATLDQLFARLEASFTSQRHFVTNASHELRTPLTAEKTLLQVALADPEASVESLREACRQVLALSDAQERLIAALFTLANGQQGVERPTDLDLAAIAGSVLAGRSAGGLTVKTALAASPVRGDPHLVESLIANLVENALVHNVPGGWVEVVTEPFDPSLVSPGVYAVSKRSAGGRLDGRIVVRNTGPVVPPDEVERLFEPFQRMRGTRLHGEGHGLGLAIVQAIADVHGARVDAWTRPEGGLDITVTFPADAFPPG</sequence>
<dbReference type="InterPro" id="IPR003660">
    <property type="entry name" value="HAMP_dom"/>
</dbReference>
<evidence type="ECO:0000256" key="8">
    <source>
        <dbReference type="ARBA" id="ARBA00022989"/>
    </source>
</evidence>
<evidence type="ECO:0000256" key="3">
    <source>
        <dbReference type="ARBA" id="ARBA00012438"/>
    </source>
</evidence>
<evidence type="ECO:0000256" key="10">
    <source>
        <dbReference type="ARBA" id="ARBA00023136"/>
    </source>
</evidence>
<dbReference type="InterPro" id="IPR003661">
    <property type="entry name" value="HisK_dim/P_dom"/>
</dbReference>
<keyword evidence="7" id="KW-0418">Kinase</keyword>
<protein>
    <recommendedName>
        <fullName evidence="3">histidine kinase</fullName>
        <ecNumber evidence="3">2.7.13.3</ecNumber>
    </recommendedName>
</protein>
<keyword evidence="9" id="KW-0902">Two-component regulatory system</keyword>
<feature type="domain" description="Histidine kinase" evidence="12">
    <location>
        <begin position="138"/>
        <end position="366"/>
    </location>
</feature>
<evidence type="ECO:0000256" key="7">
    <source>
        <dbReference type="ARBA" id="ARBA00022777"/>
    </source>
</evidence>
<dbReference type="PANTHER" id="PTHR45436:SF5">
    <property type="entry name" value="SENSOR HISTIDINE KINASE TRCS"/>
    <property type="match status" value="1"/>
</dbReference>
<evidence type="ECO:0000256" key="11">
    <source>
        <dbReference type="SAM" id="Phobius"/>
    </source>
</evidence>
<reference evidence="14" key="1">
    <citation type="submission" date="2021-01" db="EMBL/GenBank/DDBJ databases">
        <title>Whole genome shotgun sequence of Actinoplanes cyaneus NBRC 14990.</title>
        <authorList>
            <person name="Komaki H."/>
            <person name="Tamura T."/>
        </authorList>
    </citation>
    <scope>NUCLEOTIDE SEQUENCE</scope>
    <source>
        <strain evidence="14">NBRC 14990</strain>
    </source>
</reference>
<dbReference type="PRINTS" id="PR00344">
    <property type="entry name" value="BCTRLSENSOR"/>
</dbReference>
<evidence type="ECO:0000256" key="6">
    <source>
        <dbReference type="ARBA" id="ARBA00022692"/>
    </source>
</evidence>
<evidence type="ECO:0000256" key="9">
    <source>
        <dbReference type="ARBA" id="ARBA00023012"/>
    </source>
</evidence>
<dbReference type="Gene3D" id="6.10.340.10">
    <property type="match status" value="1"/>
</dbReference>
<dbReference type="SUPFAM" id="SSF55874">
    <property type="entry name" value="ATPase domain of HSP90 chaperone/DNA topoisomerase II/histidine kinase"/>
    <property type="match status" value="1"/>
</dbReference>
<dbReference type="PROSITE" id="PS50885">
    <property type="entry name" value="HAMP"/>
    <property type="match status" value="1"/>
</dbReference>